<dbReference type="InterPro" id="IPR011083">
    <property type="entry name" value="Phage_tail_collar_dom"/>
</dbReference>
<sequence>MTENSVVYITTPDGRIIQLKTINELTSKIDELQKNSISQDWVNSRFARGNARYVEVSGTSPKIQFSPPDDKQSRGFFVIRANLSNDYQSSLEVYKRDANRDIIYSIHFPMKSGTLATVDDVNVVNNHPVGAPIPWPSNYPPTSKNYLMCRGQEFDKSLYPNLAEAYPKGKLPDLRGEFIRGWDGGRGVDSNRAVLEWQSDAMQELSGVFDGGNNTSGVFLKGDVRAISYVTQNEVSYAVRYDASRVARTANETRPRNIAFNYIVRAV</sequence>
<gene>
    <name evidence="2" type="ORF">C5468_16950</name>
</gene>
<dbReference type="InterPro" id="IPR051934">
    <property type="entry name" value="Phage_Tail_Fiber_Structural"/>
</dbReference>
<dbReference type="InterPro" id="IPR037053">
    <property type="entry name" value="Phage_tail_collar_dom_sf"/>
</dbReference>
<protein>
    <recommendedName>
        <fullName evidence="1">Phage tail collar domain-containing protein</fullName>
    </recommendedName>
</protein>
<name>A0A4R4J464_PHOLU</name>
<accession>A0A4R4J464</accession>
<evidence type="ECO:0000313" key="3">
    <source>
        <dbReference type="Proteomes" id="UP000295550"/>
    </source>
</evidence>
<reference evidence="2 3" key="1">
    <citation type="journal article" date="2019" name="Int. J. Syst. Evol. Microbiol.">
        <title>Photorhabdus khanii subsp. guanajuatensis subsp. nov., isolated from Heterorhabditis atacamensis, and Photorhabdus luminescens subsp. mexicana subsp. nov., isolated from Heterorhabditis mexicana entomopathogenic nematodes.</title>
        <authorList>
            <person name="Machado R.A.R."/>
            <person name="Bruno P."/>
            <person name="Arce C.C.M."/>
            <person name="Liechti N."/>
            <person name="Kohler A."/>
            <person name="Bernal J."/>
            <person name="Bruggmann R."/>
            <person name="Turlings T.C.J."/>
        </authorList>
    </citation>
    <scope>NUCLEOTIDE SEQUENCE [LARGE SCALE GENOMIC DNA]</scope>
    <source>
        <strain evidence="2 3">MEX47-22</strain>
    </source>
</reference>
<dbReference type="SUPFAM" id="SSF88874">
    <property type="entry name" value="Receptor-binding domain of short tail fibre protein gp12"/>
    <property type="match status" value="1"/>
</dbReference>
<dbReference type="PANTHER" id="PTHR35191">
    <property type="entry name" value="PROPHAGE SIDE TAIL FIBER PROTEIN HOMOLOG STFQ-RELATED"/>
    <property type="match status" value="1"/>
</dbReference>
<comment type="caution">
    <text evidence="2">The sequence shown here is derived from an EMBL/GenBank/DDBJ whole genome shotgun (WGS) entry which is preliminary data.</text>
</comment>
<evidence type="ECO:0000313" key="2">
    <source>
        <dbReference type="EMBL" id="TDB48156.1"/>
    </source>
</evidence>
<feature type="domain" description="Phage tail collar" evidence="1">
    <location>
        <begin position="130"/>
        <end position="179"/>
    </location>
</feature>
<proteinExistence type="predicted"/>
<dbReference type="Proteomes" id="UP000295550">
    <property type="component" value="Unassembled WGS sequence"/>
</dbReference>
<dbReference type="Gene3D" id="3.90.1340.10">
    <property type="entry name" value="Phage tail collar domain"/>
    <property type="match status" value="1"/>
</dbReference>
<dbReference type="PANTHER" id="PTHR35191:SF1">
    <property type="entry name" value="PROPHAGE SIDE TAIL FIBER PROTEIN HOMOLOG STFQ-RELATED"/>
    <property type="match status" value="1"/>
</dbReference>
<dbReference type="AlphaFoldDB" id="A0A4R4J464"/>
<organism evidence="2 3">
    <name type="scientific">Photorhabdus luminescens subsp. mexicana</name>
    <dbReference type="NCBI Taxonomy" id="2100167"/>
    <lineage>
        <taxon>Bacteria</taxon>
        <taxon>Pseudomonadati</taxon>
        <taxon>Pseudomonadota</taxon>
        <taxon>Gammaproteobacteria</taxon>
        <taxon>Enterobacterales</taxon>
        <taxon>Morganellaceae</taxon>
        <taxon>Photorhabdus</taxon>
    </lineage>
</organism>
<evidence type="ECO:0000259" key="1">
    <source>
        <dbReference type="Pfam" id="PF07484"/>
    </source>
</evidence>
<dbReference type="Pfam" id="PF07484">
    <property type="entry name" value="Collar"/>
    <property type="match status" value="1"/>
</dbReference>
<dbReference type="EMBL" id="PUJX01000018">
    <property type="protein sequence ID" value="TDB48156.1"/>
    <property type="molecule type" value="Genomic_DNA"/>
</dbReference>